<sequence length="962" mass="106856">MLSGSWIKESFLNRSICKKWDGVEGKDSCGGYIGGGGDEDLVFKMPPLSTYKTTSTSASNSSDRNSHNDSNFRLKIMTNGSSHSGSSLSENLTPRTFLEKYSLPRVVRVVPQEPVADLLGSNDPIALLNGHILMYKQYRSGKVEARNFSETRLGHKHLNGNEYDSLIVIPDSFQGWFSVVTERGQVKAKAYNSMNRLVSAQVTSFLTVGPDIIAYTQNNRTNSDGSRQQYCKTTVKSGQVLKLLAVYQDLANQSTRSKRLSWPLIGSRQETNRYAQCLSSSNQVLYIPISTHGQFYAITTVANNSEENVSKIYQLPRLLRTFPLPVRVCIISSTKPQGSMLLESYHKEDVILACVLDGGSTPRGSLSSNDSRNKTDQYRLLEIDINSKFFIMRPTEHEYDELRLFKSPKVQKALRFCHENGEKWCKQLKIIHHIYPENVIKELNAINEKSLESNKKEKKSRRVSLGDKKTVKSASFRFSTSYGPEDPRPLYRNLNAQNVASIATAVTTTSTTNSTSTCDSNSLYLNLANHRLIHKNFGGNECFSLPMMKTERNIFDNELFRSKTSSSPSSTKQPPPLPSKPPSSRGSKNYLNPPSSPPPPPPVSKPPAAPPQNSPPLPPPNFVLSNSNSNSSSSRVSKHNESSLPNVNSINSGSSNVNDSFSDSNTLSAMERLDMLTNSSSIKSRNEDADISLASLDSYHKSEKLPQSNNSGNRGRDSNPSSNKSSLKYNHVSSIEISNNEKNIIINNSSKSSKSSKTKSDKELVTYLNKNNHVTNSKSSSNPKTKPERDKSVDQSVRDVDKFKIAPEADFKYRVIRKTVNNYSHQPTQEPMSLDSAERPVYKTRLLVQNVDSTPKSLNIPYTPVIDLPLKTNVTSNNLKTEIPYTNVKDAISPNESDVSSGSSENVYAEIGDVYPTNDRRYFSFNYNNKARLRPFKLDYQSGGSDGCFSGTNSSSNNDGSV</sequence>
<feature type="compositionally biased region" description="Basic and acidic residues" evidence="1">
    <location>
        <begin position="785"/>
        <end position="797"/>
    </location>
</feature>
<feature type="compositionally biased region" description="Low complexity" evidence="1">
    <location>
        <begin position="622"/>
        <end position="635"/>
    </location>
</feature>
<feature type="region of interest" description="Disordered" evidence="1">
    <location>
        <begin position="694"/>
        <end position="728"/>
    </location>
</feature>
<feature type="compositionally biased region" description="Low complexity" evidence="1">
    <location>
        <begin position="52"/>
        <end position="63"/>
    </location>
</feature>
<evidence type="ECO:0000256" key="1">
    <source>
        <dbReference type="SAM" id="MobiDB-lite"/>
    </source>
</evidence>
<keyword evidence="4" id="KW-1185">Reference proteome</keyword>
<dbReference type="Proteomes" id="UP001152759">
    <property type="component" value="Chromosome 5"/>
</dbReference>
<feature type="compositionally biased region" description="Pro residues" evidence="1">
    <location>
        <begin position="594"/>
        <end position="621"/>
    </location>
</feature>
<evidence type="ECO:0000313" key="3">
    <source>
        <dbReference type="EMBL" id="CAH0390393.1"/>
    </source>
</evidence>
<feature type="region of interest" description="Disordered" evidence="1">
    <location>
        <begin position="767"/>
        <end position="797"/>
    </location>
</feature>
<gene>
    <name evidence="3" type="ORF">BEMITA_LOCUS9118</name>
</gene>
<dbReference type="AlphaFoldDB" id="A0A9P0AFC5"/>
<name>A0A9P0AFC5_BEMTA</name>
<feature type="region of interest" description="Disordered" evidence="1">
    <location>
        <begin position="561"/>
        <end position="664"/>
    </location>
</feature>
<dbReference type="Pfam" id="PF12736">
    <property type="entry name" value="CABIT"/>
    <property type="match status" value="1"/>
</dbReference>
<feature type="compositionally biased region" description="Low complexity" evidence="1">
    <location>
        <begin position="708"/>
        <end position="723"/>
    </location>
</feature>
<evidence type="ECO:0000313" key="4">
    <source>
        <dbReference type="Proteomes" id="UP001152759"/>
    </source>
</evidence>
<dbReference type="InterPro" id="IPR025946">
    <property type="entry name" value="CABIT_dom"/>
</dbReference>
<proteinExistence type="predicted"/>
<feature type="region of interest" description="Disordered" evidence="1">
    <location>
        <begin position="52"/>
        <end position="90"/>
    </location>
</feature>
<feature type="compositionally biased region" description="Low complexity" evidence="1">
    <location>
        <begin position="775"/>
        <end position="784"/>
    </location>
</feature>
<feature type="compositionally biased region" description="Low complexity" evidence="1">
    <location>
        <begin position="80"/>
        <end position="89"/>
    </location>
</feature>
<dbReference type="EMBL" id="OU963866">
    <property type="protein sequence ID" value="CAH0390393.1"/>
    <property type="molecule type" value="Genomic_DNA"/>
</dbReference>
<feature type="compositionally biased region" description="Low complexity" evidence="1">
    <location>
        <begin position="642"/>
        <end position="664"/>
    </location>
</feature>
<evidence type="ECO:0000259" key="2">
    <source>
        <dbReference type="Pfam" id="PF12736"/>
    </source>
</evidence>
<dbReference type="KEGG" id="btab:109037398"/>
<reference evidence="3" key="1">
    <citation type="submission" date="2021-12" db="EMBL/GenBank/DDBJ databases">
        <authorList>
            <person name="King R."/>
        </authorList>
    </citation>
    <scope>NUCLEOTIDE SEQUENCE</scope>
</reference>
<organism evidence="3 4">
    <name type="scientific">Bemisia tabaci</name>
    <name type="common">Sweetpotato whitefly</name>
    <name type="synonym">Aleurodes tabaci</name>
    <dbReference type="NCBI Taxonomy" id="7038"/>
    <lineage>
        <taxon>Eukaryota</taxon>
        <taxon>Metazoa</taxon>
        <taxon>Ecdysozoa</taxon>
        <taxon>Arthropoda</taxon>
        <taxon>Hexapoda</taxon>
        <taxon>Insecta</taxon>
        <taxon>Pterygota</taxon>
        <taxon>Neoptera</taxon>
        <taxon>Paraneoptera</taxon>
        <taxon>Hemiptera</taxon>
        <taxon>Sternorrhyncha</taxon>
        <taxon>Aleyrodoidea</taxon>
        <taxon>Aleyrodidae</taxon>
        <taxon>Aleyrodinae</taxon>
        <taxon>Bemisia</taxon>
    </lineage>
</organism>
<accession>A0A9P0AFC5</accession>
<protein>
    <recommendedName>
        <fullName evidence="2">CABIT domain-containing protein</fullName>
    </recommendedName>
</protein>
<feature type="compositionally biased region" description="Low complexity" evidence="1">
    <location>
        <begin position="562"/>
        <end position="572"/>
    </location>
</feature>
<feature type="domain" description="CABIT" evidence="2">
    <location>
        <begin position="103"/>
        <end position="346"/>
    </location>
</feature>